<accession>N1QIC9</accession>
<proteinExistence type="predicted"/>
<dbReference type="AlphaFoldDB" id="N1QIC9"/>
<evidence type="ECO:0000313" key="1">
    <source>
        <dbReference type="EMBL" id="EMF09734.1"/>
    </source>
</evidence>
<name>N1QIC9_SPHMS</name>
<evidence type="ECO:0000313" key="2">
    <source>
        <dbReference type="Proteomes" id="UP000016931"/>
    </source>
</evidence>
<dbReference type="Proteomes" id="UP000016931">
    <property type="component" value="Unassembled WGS sequence"/>
</dbReference>
<reference evidence="1 2" key="1">
    <citation type="journal article" date="2012" name="PLoS Pathog.">
        <title>Diverse lifestyles and strategies of plant pathogenesis encoded in the genomes of eighteen Dothideomycetes fungi.</title>
        <authorList>
            <person name="Ohm R.A."/>
            <person name="Feau N."/>
            <person name="Henrissat B."/>
            <person name="Schoch C.L."/>
            <person name="Horwitz B.A."/>
            <person name="Barry K.W."/>
            <person name="Condon B.J."/>
            <person name="Copeland A.C."/>
            <person name="Dhillon B."/>
            <person name="Glaser F."/>
            <person name="Hesse C.N."/>
            <person name="Kosti I."/>
            <person name="LaButti K."/>
            <person name="Lindquist E.A."/>
            <person name="Lucas S."/>
            <person name="Salamov A.A."/>
            <person name="Bradshaw R.E."/>
            <person name="Ciuffetti L."/>
            <person name="Hamelin R.C."/>
            <person name="Kema G.H.J."/>
            <person name="Lawrence C."/>
            <person name="Scott J.A."/>
            <person name="Spatafora J.W."/>
            <person name="Turgeon B.G."/>
            <person name="de Wit P.J.G.M."/>
            <person name="Zhong S."/>
            <person name="Goodwin S.B."/>
            <person name="Grigoriev I.V."/>
        </authorList>
    </citation>
    <scope>NUCLEOTIDE SEQUENCE [LARGE SCALE GENOMIC DNA]</scope>
    <source>
        <strain evidence="1 2">SO2202</strain>
    </source>
</reference>
<dbReference type="EMBL" id="KB456269">
    <property type="protein sequence ID" value="EMF09734.1"/>
    <property type="molecule type" value="Genomic_DNA"/>
</dbReference>
<keyword evidence="2" id="KW-1185">Reference proteome</keyword>
<sequence length="74" mass="8098">MSKKTKHPCGAKDLGIYTFVPSIQLIDPPAHAWRGGSSYYQLAVFCRISHHLPTSESRHDITKGAQNTGVSLSC</sequence>
<dbReference type="HOGENOM" id="CLU_2689386_0_0_1"/>
<organism evidence="1 2">
    <name type="scientific">Sphaerulina musiva (strain SO2202)</name>
    <name type="common">Poplar stem canker fungus</name>
    <name type="synonym">Septoria musiva</name>
    <dbReference type="NCBI Taxonomy" id="692275"/>
    <lineage>
        <taxon>Eukaryota</taxon>
        <taxon>Fungi</taxon>
        <taxon>Dikarya</taxon>
        <taxon>Ascomycota</taxon>
        <taxon>Pezizomycotina</taxon>
        <taxon>Dothideomycetes</taxon>
        <taxon>Dothideomycetidae</taxon>
        <taxon>Mycosphaerellales</taxon>
        <taxon>Mycosphaerellaceae</taxon>
        <taxon>Sphaerulina</taxon>
    </lineage>
</organism>
<dbReference type="RefSeq" id="XP_016757855.1">
    <property type="nucleotide sequence ID" value="XM_016906954.1"/>
</dbReference>
<protein>
    <submittedName>
        <fullName evidence="1">Uncharacterized protein</fullName>
    </submittedName>
</protein>
<gene>
    <name evidence="1" type="ORF">SEPMUDRAFT_151648</name>
</gene>
<dbReference type="GeneID" id="27904091"/>